<protein>
    <submittedName>
        <fullName evidence="4">Uncharacterized protein AT4g26580</fullName>
    </submittedName>
</protein>
<dbReference type="SUPFAM" id="SSF57850">
    <property type="entry name" value="RING/U-box"/>
    <property type="match status" value="1"/>
</dbReference>
<proteinExistence type="predicted"/>
<dbReference type="EMBL" id="AL078465">
    <property type="protein sequence ID" value="CAB43854.1"/>
    <property type="molecule type" value="Genomic_DNA"/>
</dbReference>
<dbReference type="IntAct" id="Q9SUA5">
    <property type="interactions" value="20"/>
</dbReference>
<feature type="transmembrane region" description="Helical" evidence="2">
    <location>
        <begin position="214"/>
        <end position="237"/>
    </location>
</feature>
<dbReference type="ExpressionAtlas" id="Q9SUA5">
    <property type="expression patterns" value="baseline and differential"/>
</dbReference>
<dbReference type="TAIR" id="AT4G26580"/>
<name>Q9SUA5_ARATH</name>
<evidence type="ECO:0000313" key="4">
    <source>
        <dbReference type="EMBL" id="CAB43854.1"/>
    </source>
</evidence>
<dbReference type="SMART" id="SM00184">
    <property type="entry name" value="RING"/>
    <property type="match status" value="1"/>
</dbReference>
<keyword evidence="2" id="KW-0812">Transmembrane</keyword>
<keyword evidence="2" id="KW-1133">Transmembrane helix</keyword>
<dbReference type="AlphaFoldDB" id="Q9SUA5"/>
<evidence type="ECO:0000259" key="3">
    <source>
        <dbReference type="PROSITE" id="PS50089"/>
    </source>
</evidence>
<reference evidence="4" key="3">
    <citation type="submission" date="2000-03" db="EMBL/GenBank/DDBJ databases">
        <authorList>
            <person name="EU Arabidopsis sequencing project"/>
        </authorList>
    </citation>
    <scope>NUCLEOTIDE SEQUENCE</scope>
</reference>
<accession>Q9SUA5</accession>
<reference key="1">
    <citation type="journal article" date="1999" name="Nature">
        <title>Sequence and analysis of chromosome 4 of the plant Arabidopsis thaliana.</title>
        <authorList>
            <consortium name="EU"/>
            <consortium name="CSHL and WU Arabidopsis Sequencing Project"/>
            <person name="Mayer K."/>
            <person name="Schuller C."/>
            <person name="Wambutt R."/>
            <person name="Murphy G."/>
            <person name="Volckaert G."/>
            <person name="Pohl T."/>
            <person name="Dusterhoft A."/>
            <person name="Stiekema W."/>
            <person name="Entian K.D."/>
            <person name="Terryn N."/>
            <person name="Harris B."/>
            <person name="Ansorge W."/>
            <person name="Brandt P."/>
            <person name="Grivell L."/>
            <person name="Rieger M."/>
            <person name="Weichselgartner M."/>
            <person name="de Simone V."/>
            <person name="Obermaier B."/>
            <person name="Mache R."/>
            <person name="Muller M."/>
            <person name="Kreis M."/>
            <person name="Delseny M."/>
            <person name="Puigdomenech P."/>
            <person name="Watson M."/>
            <person name="Schmidtheini T."/>
            <person name="Reichert B."/>
            <person name="Portatelle D."/>
            <person name="Perez-Alonso M."/>
            <person name="Boutry M."/>
            <person name="Bancroft I."/>
            <person name="Vos P."/>
            <person name="Hoheisel J."/>
            <person name="Zimmermann W."/>
            <person name="Wedler H."/>
            <person name="Ridley P."/>
            <person name="Langham S.A."/>
            <person name="McCullagh B."/>
            <person name="Bilham L."/>
            <person name="Robben J."/>
            <person name="Van der Schueren J."/>
            <person name="Grymonprez B."/>
            <person name="Chuang Y.J."/>
            <person name="Vandenbussche F."/>
            <person name="Braeken M."/>
            <person name="Weltjens I."/>
            <person name="Voet M."/>
            <person name="Bastiaens I."/>
            <person name="Aert R."/>
            <person name="Defoor E."/>
            <person name="Weitzenegger T."/>
            <person name="Bothe G."/>
            <person name="Ramsperger U."/>
            <person name="Hilbert H."/>
            <person name="Braun M."/>
            <person name="Holzer E."/>
            <person name="Brandt A."/>
            <person name="Peters S."/>
            <person name="van Staveren M."/>
            <person name="Dirske W."/>
            <person name="Mooijman P."/>
            <person name="Klein Lankhorst R."/>
            <person name="Rose M."/>
            <person name="Hauf J."/>
            <person name="Kotter P."/>
            <person name="Berneiser S."/>
            <person name="Hempel S."/>
            <person name="Feldpausch M."/>
            <person name="Lamberth S."/>
            <person name="Van den Daele H."/>
            <person name="De Keyser A."/>
            <person name="Buysshaert C."/>
            <person name="Gielen J."/>
            <person name="Villarroel R."/>
            <person name="De Clercq R."/>
            <person name="Van Montagu M."/>
            <person name="Rogers J."/>
            <person name="Cronin A."/>
            <person name="Quail M."/>
            <person name="Bray-Allen S."/>
            <person name="Clark L."/>
            <person name="Doggett J."/>
            <person name="Hall S."/>
            <person name="Kay M."/>
            <person name="Lennard N."/>
            <person name="McLay K."/>
            <person name="Mayes R."/>
            <person name="Pettett A."/>
            <person name="Rajandream M.A."/>
            <person name="Lyne M."/>
            <person name="Benes V."/>
            <person name="Rechmann S."/>
            <person name="Borkova D."/>
            <person name="Blocker H."/>
            <person name="Scharfe M."/>
            <person name="Grimm M."/>
            <person name="Lohnert T.H."/>
            <person name="Dose S."/>
            <person name="de Haan M."/>
            <person name="Maarse A."/>
            <person name="Schafer M."/>
            <person name="Muller-Auer S."/>
            <person name="Gabel C."/>
            <person name="Fuchs M."/>
            <person name="Fartmann B."/>
            <person name="Granderath K."/>
            <person name="Dauner D."/>
            <person name="Herzl A."/>
            <person name="Neumann S."/>
            <person name="Argiriou A."/>
            <person name="Vitale D."/>
            <person name="Liguori R."/>
            <person name="Piravandi E."/>
            <person name="Massenet O."/>
            <person name="Quigley F."/>
            <person name="Clabauld G."/>
            <person name="Mundlein A."/>
            <person name="Felber R."/>
            <person name="Schnabl S."/>
            <person name="Hiller R."/>
            <person name="Schmidt W."/>
            <person name="Lecharny A."/>
            <person name="Aubourg S."/>
            <person name="Chefdor F."/>
            <person name="Cooke R."/>
            <person name="Berger C."/>
            <person name="Montfort A."/>
            <person name="Casacuberta E."/>
            <person name="Gibbons T."/>
            <person name="Weber N."/>
            <person name="Vandenbol M."/>
            <person name="Bargues M."/>
            <person name="Terol J."/>
            <person name="Torres A."/>
            <person name="Perez-Perez A."/>
            <person name="Purnelle B."/>
            <person name="Bent E."/>
            <person name="Johnson S."/>
            <person name="Tacon D."/>
            <person name="Jesse T."/>
            <person name="Heijnen L."/>
            <person name="Schwarz S."/>
            <person name="Scholler P."/>
            <person name="Heber S."/>
            <person name="Francs P."/>
            <person name="Bielke C."/>
            <person name="Frishman D."/>
            <person name="Haase D."/>
            <person name="Lemcke K."/>
            <person name="Mewes H.W."/>
            <person name="Stocker S."/>
            <person name="Zaccaria P."/>
            <person name="Bevan M."/>
            <person name="Wilson R.K."/>
            <person name="de la Bastide M."/>
            <person name="Habermann K."/>
            <person name="Parnell L."/>
            <person name="Dedhia N."/>
            <person name="Gnoj L."/>
            <person name="Schutz K."/>
            <person name="Huang E."/>
            <person name="Spiegel L."/>
            <person name="Sehkon M."/>
            <person name="Murray J."/>
            <person name="Sheet P."/>
            <person name="Cordes M."/>
            <person name="Abu-Threideh J."/>
            <person name="Stoneking T."/>
            <person name="Kalicki J."/>
            <person name="Graves T."/>
            <person name="Harmon G."/>
            <person name="Edwards J."/>
            <person name="Latreille P."/>
            <person name="Courtney L."/>
            <person name="Cloud J."/>
            <person name="Abbott A."/>
            <person name="Scott K."/>
            <person name="Johnson D."/>
            <person name="Minx P."/>
            <person name="Bentley D."/>
            <person name="Fulton B."/>
            <person name="Miller N."/>
            <person name="Greco T."/>
            <person name="Kemp K."/>
            <person name="Kramer J."/>
            <person name="Fulton L."/>
            <person name="Mardis E."/>
            <person name="Dante M."/>
            <person name="Pepin K."/>
            <person name="Hillier L."/>
            <person name="Nelson J."/>
            <person name="Spieth J."/>
            <person name="Ryan E."/>
            <person name="Andrews S."/>
            <person name="Geisel C."/>
            <person name="Layman D."/>
            <person name="Du H."/>
            <person name="Ali J."/>
            <person name="Berghoff A."/>
            <person name="Jones K."/>
            <person name="Drone K."/>
            <person name="Cotton M."/>
            <person name="Joshu C."/>
            <person name="Antonoiu B."/>
            <person name="Zidanic M."/>
            <person name="Strong C."/>
            <person name="Sun H."/>
            <person name="Lamar B."/>
            <person name="Yordan C."/>
            <person name="Ma P."/>
            <person name="Zhong J."/>
            <person name="Preston R."/>
            <person name="Vil D."/>
            <person name="Shekher M."/>
            <person name="Matero A."/>
            <person name="Shah R."/>
            <person name="Swaby I.K."/>
            <person name="O'Shaughnessy A."/>
            <person name="Rodriguez M."/>
            <person name="Hoffmann J."/>
            <person name="Till S."/>
            <person name="Granat S."/>
            <person name="Shohdy N."/>
            <person name="Hasegawa A."/>
            <person name="Hameed A."/>
            <person name="Lodhi M."/>
            <person name="Johnson A."/>
            <person name="Chen E."/>
            <person name="Marra M."/>
            <person name="Martienssen R."/>
            <person name="McCombie W.R."/>
        </authorList>
    </citation>
    <scope>NUCLEOTIDE SEQUENCE [LARGE SCALE GENOMIC DNA]</scope>
    <source>
        <strain>cv. Columbia</strain>
    </source>
</reference>
<evidence type="ECO:0000256" key="2">
    <source>
        <dbReference type="SAM" id="Phobius"/>
    </source>
</evidence>
<keyword evidence="1" id="KW-0863">Zinc-finger</keyword>
<sequence>MEDKLDVLIMGELKLELVELRHYFPSSPLFDSITKLSEGREGEREERWRCLTKKKTRIDKAAAVAVGVLLRRQKTKVVRFYRPTSEDKVFDENASLIYPSMSFFLHLKLYSVSLCSCSGDQIKDLSVSDMSTRYSSQLQSSAINSITVSSSSSFASTQLDDNTHTAPESSPSSSFFMRLAMRVSRARWFIFLRRVFHYQNASRSDLGTNPFNSIAWMVSELIALLLQITVITSTLALSKNERPVWPMRLWITGYNVGCLLNLMLLYGRYRQQDTSHENAFSFGDIEQQQRSREETTRCSHLMNKCRTSLELFFAIWFVIGNVWVFDSRFGSFHYAPILHVLCISLLAWNALCYSFPFLLFLLLCCVVPLVSSFLGYNMNVGSSEKGASDDQISSLPSWKYKLIDETSDSSQANNDPECCICLAKYKEKEEVRKLPCSHRFHLKCVDQWLRIISCCPLCKQDLPN</sequence>
<reference evidence="5" key="4">
    <citation type="submission" date="2000-03" db="EMBL/GenBank/DDBJ databases">
        <authorList>
            <person name="Zimmermann W."/>
            <person name="Grueneisen A."/>
            <person name="Wambutt R."/>
            <person name="Kalicki J."/>
            <person name="Wohldmann P."/>
            <person name="Smith A."/>
            <person name="Mewes H.W."/>
            <person name="Lemcke K."/>
            <person name="Mayer K.F.X."/>
        </authorList>
    </citation>
    <scope>NUCLEOTIDE SEQUENCE</scope>
</reference>
<dbReference type="PANTHER" id="PTHR46225:SF9">
    <property type="entry name" value="RING_U-BOX SUPERFAMILY PROTEIN"/>
    <property type="match status" value="1"/>
</dbReference>
<dbReference type="PANTHER" id="PTHR46225">
    <property type="entry name" value="C3H4 TYPE ZINC FINGER PROTEIN"/>
    <property type="match status" value="1"/>
</dbReference>
<dbReference type="GO" id="GO:0008270">
    <property type="term" value="F:zinc ion binding"/>
    <property type="evidence" value="ECO:0007669"/>
    <property type="project" value="UniProtKB-KW"/>
</dbReference>
<feature type="transmembrane region" description="Helical" evidence="2">
    <location>
        <begin position="249"/>
        <end position="269"/>
    </location>
</feature>
<keyword evidence="1" id="KW-0479">Metal-binding</keyword>
<evidence type="ECO:0000256" key="1">
    <source>
        <dbReference type="PROSITE-ProRule" id="PRU00175"/>
    </source>
</evidence>
<dbReference type="PIR" id="T08924">
    <property type="entry name" value="T08924"/>
</dbReference>
<evidence type="ECO:0000313" key="5">
    <source>
        <dbReference type="EMBL" id="CAB79513.1"/>
    </source>
</evidence>
<dbReference type="Gene3D" id="3.30.40.10">
    <property type="entry name" value="Zinc/RING finger domain, C3HC4 (zinc finger)"/>
    <property type="match status" value="1"/>
</dbReference>
<organism evidence="4">
    <name type="scientific">Arabidopsis thaliana</name>
    <name type="common">Mouse-ear cress</name>
    <dbReference type="NCBI Taxonomy" id="3702"/>
    <lineage>
        <taxon>Eukaryota</taxon>
        <taxon>Viridiplantae</taxon>
        <taxon>Streptophyta</taxon>
        <taxon>Embryophyta</taxon>
        <taxon>Tracheophyta</taxon>
        <taxon>Spermatophyta</taxon>
        <taxon>Magnoliopsida</taxon>
        <taxon>eudicotyledons</taxon>
        <taxon>Gunneridae</taxon>
        <taxon>Pentapetalae</taxon>
        <taxon>rosids</taxon>
        <taxon>malvids</taxon>
        <taxon>Brassicales</taxon>
        <taxon>Brassicaceae</taxon>
        <taxon>Camelineae</taxon>
        <taxon>Arabidopsis</taxon>
    </lineage>
</organism>
<feature type="transmembrane region" description="Helical" evidence="2">
    <location>
        <begin position="357"/>
        <end position="376"/>
    </location>
</feature>
<feature type="transmembrane region" description="Helical" evidence="2">
    <location>
        <begin position="309"/>
        <end position="325"/>
    </location>
</feature>
<dbReference type="EMBL" id="AL161565">
    <property type="protein sequence ID" value="CAB79513.1"/>
    <property type="molecule type" value="Genomic_DNA"/>
</dbReference>
<feature type="domain" description="RING-type" evidence="3">
    <location>
        <begin position="418"/>
        <end position="459"/>
    </location>
</feature>
<keyword evidence="1" id="KW-0862">Zinc</keyword>
<keyword evidence="2" id="KW-0472">Membrane</keyword>
<reference evidence="4" key="2">
    <citation type="submission" date="1999-05" db="EMBL/GenBank/DDBJ databases">
        <authorList>
            <person name="Bevan M."/>
            <person name="Zimmermann W."/>
            <person name="Grueneisen A."/>
            <person name="Wambutt R."/>
            <person name="Kalicki J."/>
            <person name="Wohldmann P."/>
            <person name="Smith A."/>
            <person name="Bancroft I."/>
            <person name="Mewes H.W."/>
            <person name="Lemcke K."/>
            <person name="Mayer K.F.X."/>
        </authorList>
    </citation>
    <scope>NUCLEOTIDE SEQUENCE</scope>
</reference>
<gene>
    <name evidence="4" type="ordered locus">At4g26580</name>
</gene>
<dbReference type="PROSITE" id="PS50089">
    <property type="entry name" value="ZF_RING_2"/>
    <property type="match status" value="1"/>
</dbReference>
<feature type="transmembrane region" description="Helical" evidence="2">
    <location>
        <begin position="332"/>
        <end position="351"/>
    </location>
</feature>
<dbReference type="Pfam" id="PF13639">
    <property type="entry name" value="zf-RING_2"/>
    <property type="match status" value="1"/>
</dbReference>
<dbReference type="InterPro" id="IPR001841">
    <property type="entry name" value="Znf_RING"/>
</dbReference>
<dbReference type="InterPro" id="IPR013083">
    <property type="entry name" value="Znf_RING/FYVE/PHD"/>
</dbReference>